<dbReference type="EMBL" id="CP000926">
    <property type="protein sequence ID" value="ABZ00674.1"/>
    <property type="molecule type" value="Genomic_DNA"/>
</dbReference>
<dbReference type="RefSeq" id="WP_012274314.1">
    <property type="nucleotide sequence ID" value="NC_010322.1"/>
</dbReference>
<dbReference type="AlphaFoldDB" id="B0KIY4"/>
<dbReference type="eggNOG" id="ENOG502ZC4M">
    <property type="taxonomic scope" value="Bacteria"/>
</dbReference>
<dbReference type="HOGENOM" id="CLU_019828_0_0_6"/>
<evidence type="ECO:0000313" key="1">
    <source>
        <dbReference type="EMBL" id="ABZ00674.1"/>
    </source>
</evidence>
<protein>
    <submittedName>
        <fullName evidence="1">Uncharacterized protein</fullName>
    </submittedName>
</protein>
<gene>
    <name evidence="1" type="ordered locus">PputGB1_4787</name>
</gene>
<name>B0KIY4_PSEPG</name>
<sequence length="786" mass="89565">MENLTIIKGSLALANYPFTTLPPDVLELMHRSYEPIARDGMGQLTKIFDAYCNITGSTVTYLGLSSPAFERTVRGFLGALYDPTFIDVTRPLRNSYAREFVRMLQEMAKEIPLLPTFEENGGRDGWPKFNEKYWIAIKDDIDPNAVRFWNGWPLVDITGKTAYLSVPNIWISHGPEFAEEVYKCVRQHCLKMRRPRSSELSGFLNYIAENAPSWPTETFQNPIQIKKAFLAYMLHWFTDQHDRGMDIPTATKSYAAFINLVNSTMLASGSWVKPYSGSIPKPAIQHVRGADTNNKKNAKGEVIKAKLITEIPYHLTDTQAIELIFKKIKADNNALYKWANKKAWQTSNAQKSRDKLAKLGNPQKIIYATRAQPEDAKPEDVCAAFKEHGFGYVYNDFSKRFGKIINREYLNSFLRVPSANDLYPFKILLVHNYPCITQSFLDNFELYDKKGDLTGFIKLDGYYQLTGYKDRKGGANSEIKVKLKPRDAVRVRQIIRCTQPLRDYLRATGDDAWRQLFIQCSRGLASPKKMSPTNWNSGTLETRYQHLADEFAEFVDMPKKEIEEFICRISITSLRATRAVLLYIENNSLTETAAALGHTNVSPDLLSSYLPEPILAFFQTRWIRAFQRGIICYAMKDSKYLLKVSNFQTMEELHKFLENNALKDIPEAMRDPEGYRAARERTAHEAPTKKGKIGTKAAANDDRADRVEISVDVGILTALLSLEEAVRKSKRQDQICAKAMYWAQLAKLLVKEITDGYEFDLQEYLATAKTQIDASQMESLIYAAAA</sequence>
<dbReference type="Proteomes" id="UP000002157">
    <property type="component" value="Chromosome"/>
</dbReference>
<proteinExistence type="predicted"/>
<evidence type="ECO:0000313" key="2">
    <source>
        <dbReference type="Proteomes" id="UP000002157"/>
    </source>
</evidence>
<accession>B0KIY4</accession>
<dbReference type="KEGG" id="ppg:PputGB1_4787"/>
<organism evidence="1 2">
    <name type="scientific">Pseudomonas putida (strain GB-1)</name>
    <dbReference type="NCBI Taxonomy" id="76869"/>
    <lineage>
        <taxon>Bacteria</taxon>
        <taxon>Pseudomonadati</taxon>
        <taxon>Pseudomonadota</taxon>
        <taxon>Gammaproteobacteria</taxon>
        <taxon>Pseudomonadales</taxon>
        <taxon>Pseudomonadaceae</taxon>
        <taxon>Pseudomonas</taxon>
    </lineage>
</organism>
<reference evidence="1 2" key="1">
    <citation type="submission" date="2008-01" db="EMBL/GenBank/DDBJ databases">
        <title>Complete sequence of Pseudomonas putida GB-1.</title>
        <authorList>
            <consortium name="US DOE Joint Genome Institute"/>
            <person name="Copeland A."/>
            <person name="Lucas S."/>
            <person name="Lapidus A."/>
            <person name="Barry K."/>
            <person name="Glavina del Rio T."/>
            <person name="Dalin E."/>
            <person name="Tice H."/>
            <person name="Pitluck S."/>
            <person name="Bruce D."/>
            <person name="Goodwin L."/>
            <person name="Chertkov O."/>
            <person name="Brettin T."/>
            <person name="Detter J.C."/>
            <person name="Han C."/>
            <person name="Kuske C.R."/>
            <person name="Schmutz J."/>
            <person name="Larimer F."/>
            <person name="Land M."/>
            <person name="Hauser L."/>
            <person name="Kyrpides N."/>
            <person name="Kim E."/>
            <person name="McCarthy J.K."/>
            <person name="Richardson P."/>
        </authorList>
    </citation>
    <scope>NUCLEOTIDE SEQUENCE [LARGE SCALE GENOMIC DNA]</scope>
    <source>
        <strain evidence="1 2">GB-1</strain>
    </source>
</reference>